<evidence type="ECO:0000256" key="3">
    <source>
        <dbReference type="ARBA" id="ARBA00022840"/>
    </source>
</evidence>
<keyword evidence="2" id="KW-0547">Nucleotide-binding</keyword>
<proteinExistence type="predicted"/>
<dbReference type="EMBL" id="HG917869">
    <property type="protein sequence ID" value="CDM70250.1"/>
    <property type="molecule type" value="Genomic_DNA"/>
</dbReference>
<dbReference type="OrthoDB" id="9802264at2"/>
<dbReference type="Gene3D" id="3.40.50.300">
    <property type="entry name" value="P-loop containing nucleotide triphosphate hydrolases"/>
    <property type="match status" value="1"/>
</dbReference>
<dbReference type="PANTHER" id="PTHR42781:SF4">
    <property type="entry name" value="SPERMIDINE_PUTRESCINE IMPORT ATP-BINDING PROTEIN POTA"/>
    <property type="match status" value="1"/>
</dbReference>
<dbReference type="InterPro" id="IPR003439">
    <property type="entry name" value="ABC_transporter-like_ATP-bd"/>
</dbReference>
<accession>W6SK96</accession>
<dbReference type="PANTHER" id="PTHR42781">
    <property type="entry name" value="SPERMIDINE/PUTRESCINE IMPORT ATP-BINDING PROTEIN POTA"/>
    <property type="match status" value="1"/>
</dbReference>
<evidence type="ECO:0000313" key="6">
    <source>
        <dbReference type="Proteomes" id="UP000019426"/>
    </source>
</evidence>
<dbReference type="KEGG" id="clt:CM240_3133"/>
<dbReference type="InterPro" id="IPR027417">
    <property type="entry name" value="P-loop_NTPase"/>
</dbReference>
<reference evidence="5 6" key="1">
    <citation type="submission" date="2013-11" db="EMBL/GenBank/DDBJ databases">
        <title>Complete genome sequence of Clostridum sp. M2/40.</title>
        <authorList>
            <person name="Wibberg D."/>
            <person name="Puehler A."/>
            <person name="Schlueter A."/>
        </authorList>
    </citation>
    <scope>NUCLEOTIDE SEQUENCE [LARGE SCALE GENOMIC DNA]</scope>
    <source>
        <strain evidence="6">M2/40</strain>
    </source>
</reference>
<evidence type="ECO:0000313" key="5">
    <source>
        <dbReference type="EMBL" id="CDM70250.1"/>
    </source>
</evidence>
<dbReference type="RefSeq" id="WP_044040390.1">
    <property type="nucleotide sequence ID" value="NZ_HG917869.1"/>
</dbReference>
<dbReference type="STRING" id="1216932.CM240_3133"/>
<dbReference type="GO" id="GO:0005524">
    <property type="term" value="F:ATP binding"/>
    <property type="evidence" value="ECO:0007669"/>
    <property type="project" value="UniProtKB-KW"/>
</dbReference>
<sequence length="350" mass="39764">MLEMNIKKSLSSFNLTVNFATDKKILGFLGASGSGKSMSLRCIAGLETPSSGEIILNNRILYNSTNNINLKCQKRNIGFLFQNYALMPNMNVLENIKLGVIRKKDKEQINTLTAEYIKRFNLEGLEKKYPWQLSGGQQQRVALARALIINPDILLLDEPFSALDHHLKLTMEKELTTLLKYYTGYVVFVTHDIAEAYRICDEIIVFDNGTALCNKDKKLLFSNPSTLTEAKITGCKNISSIKILDTNTIYAEDWGLKLKINSLKTENLPSYVGIRAHFIDVLKNTNKNLTNINSFTVENIMENPFDLTIYVKANNETKGLITFFLEKEDLFFNIGDIINLHFSENNLFVF</sequence>
<dbReference type="SUPFAM" id="SSF52540">
    <property type="entry name" value="P-loop containing nucleoside triphosphate hydrolases"/>
    <property type="match status" value="1"/>
</dbReference>
<dbReference type="HOGENOM" id="CLU_000604_1_1_9"/>
<evidence type="ECO:0000256" key="1">
    <source>
        <dbReference type="ARBA" id="ARBA00022448"/>
    </source>
</evidence>
<dbReference type="SMART" id="SM00382">
    <property type="entry name" value="AAA"/>
    <property type="match status" value="1"/>
</dbReference>
<feature type="domain" description="ABC transporter" evidence="4">
    <location>
        <begin position="1"/>
        <end position="233"/>
    </location>
</feature>
<dbReference type="InterPro" id="IPR017871">
    <property type="entry name" value="ABC_transporter-like_CS"/>
</dbReference>
<gene>
    <name evidence="5" type="ORF">CM240_3133</name>
</gene>
<dbReference type="AlphaFoldDB" id="W6SK96"/>
<dbReference type="Proteomes" id="UP000019426">
    <property type="component" value="Chromosome M2/40_rep2"/>
</dbReference>
<dbReference type="GO" id="GO:0016887">
    <property type="term" value="F:ATP hydrolysis activity"/>
    <property type="evidence" value="ECO:0007669"/>
    <property type="project" value="InterPro"/>
</dbReference>
<dbReference type="InterPro" id="IPR050093">
    <property type="entry name" value="ABC_SmlMolc_Importer"/>
</dbReference>
<dbReference type="eggNOG" id="COG1118">
    <property type="taxonomic scope" value="Bacteria"/>
</dbReference>
<organism evidence="5 6">
    <name type="scientific">Clostridium bornimense</name>
    <dbReference type="NCBI Taxonomy" id="1216932"/>
    <lineage>
        <taxon>Bacteria</taxon>
        <taxon>Bacillati</taxon>
        <taxon>Bacillota</taxon>
        <taxon>Clostridia</taxon>
        <taxon>Eubacteriales</taxon>
        <taxon>Clostridiaceae</taxon>
        <taxon>Clostridium</taxon>
    </lineage>
</organism>
<evidence type="ECO:0000259" key="4">
    <source>
        <dbReference type="PROSITE" id="PS50893"/>
    </source>
</evidence>
<dbReference type="PROSITE" id="PS50893">
    <property type="entry name" value="ABC_TRANSPORTER_2"/>
    <property type="match status" value="1"/>
</dbReference>
<keyword evidence="6" id="KW-1185">Reference proteome</keyword>
<name>W6SK96_9CLOT</name>
<evidence type="ECO:0000256" key="2">
    <source>
        <dbReference type="ARBA" id="ARBA00022741"/>
    </source>
</evidence>
<dbReference type="InterPro" id="IPR003593">
    <property type="entry name" value="AAA+_ATPase"/>
</dbReference>
<keyword evidence="3 5" id="KW-0067">ATP-binding</keyword>
<dbReference type="PATRIC" id="fig|1216932.3.peg.3101"/>
<dbReference type="Pfam" id="PF00005">
    <property type="entry name" value="ABC_tran"/>
    <property type="match status" value="1"/>
</dbReference>
<protein>
    <submittedName>
        <fullName evidence="5">Putrescine transport ATP-binding protein</fullName>
    </submittedName>
</protein>
<dbReference type="PROSITE" id="PS00211">
    <property type="entry name" value="ABC_TRANSPORTER_1"/>
    <property type="match status" value="1"/>
</dbReference>
<keyword evidence="1" id="KW-0813">Transport</keyword>